<protein>
    <recommendedName>
        <fullName evidence="6">GRF-type domain-containing protein</fullName>
    </recommendedName>
</protein>
<dbReference type="GO" id="GO:0006265">
    <property type="term" value="P:DNA topological change"/>
    <property type="evidence" value="ECO:0007669"/>
    <property type="project" value="InterPro"/>
</dbReference>
<evidence type="ECO:0000256" key="5">
    <source>
        <dbReference type="SAM" id="MobiDB-lite"/>
    </source>
</evidence>
<feature type="domain" description="GRF-type" evidence="6">
    <location>
        <begin position="283"/>
        <end position="323"/>
    </location>
</feature>
<dbReference type="GO" id="GO:0008270">
    <property type="term" value="F:zinc ion binding"/>
    <property type="evidence" value="ECO:0007669"/>
    <property type="project" value="UniProtKB-KW"/>
</dbReference>
<keyword evidence="8" id="KW-1185">Reference proteome</keyword>
<sequence length="379" mass="42191">MKLQAEAEQLDDALAQTLNVTPAAYTPTANNTFCSSTPVTKCPMCGSDMYLRRKKSNENEFYIDCVSYPQCKKAFWLHSIVKNIEVLTNSCAVCGPNNKNLKFEWSNNSISHLYPPPYTGCIGGCDTTLNDVLGVHRTSVNPHMNEPFNKPFVEPSDEPSCKPTDEPTYKPTDERSTDSSGFVSDASTGNSTRNATALNVGDNTIVCTCGQPAAQCTSKQPNKNEGRTFYKCQATHTLCKFFQWGPPVDSLQNTNETPSSSSRYSVRRSFPAPYSTRGVEVECGCGWASVKMTVRQGPNIGRLFYSCSKDKRCCKFFQWADYTTNSGQQLANNRGWGRGRGSSGSGSSTREARNFRNYFEFCRVFISVFVPDVYYRLHT</sequence>
<proteinExistence type="predicted"/>
<organism evidence="7 8">
    <name type="scientific">Brenthis ino</name>
    <name type="common">lesser marbled fritillary</name>
    <dbReference type="NCBI Taxonomy" id="405034"/>
    <lineage>
        <taxon>Eukaryota</taxon>
        <taxon>Metazoa</taxon>
        <taxon>Ecdysozoa</taxon>
        <taxon>Arthropoda</taxon>
        <taxon>Hexapoda</taxon>
        <taxon>Insecta</taxon>
        <taxon>Pterygota</taxon>
        <taxon>Neoptera</taxon>
        <taxon>Endopterygota</taxon>
        <taxon>Lepidoptera</taxon>
        <taxon>Glossata</taxon>
        <taxon>Ditrysia</taxon>
        <taxon>Papilionoidea</taxon>
        <taxon>Nymphalidae</taxon>
        <taxon>Heliconiinae</taxon>
        <taxon>Argynnini</taxon>
        <taxon>Brenthis</taxon>
    </lineage>
</organism>
<evidence type="ECO:0000256" key="1">
    <source>
        <dbReference type="ARBA" id="ARBA00022723"/>
    </source>
</evidence>
<dbReference type="PANTHER" id="PTHR33680:SF1">
    <property type="entry name" value="OS05G0489500 PROTEIN"/>
    <property type="match status" value="1"/>
</dbReference>
<evidence type="ECO:0000313" key="7">
    <source>
        <dbReference type="EMBL" id="CAH0723295.1"/>
    </source>
</evidence>
<dbReference type="Pfam" id="PF01396">
    <property type="entry name" value="Zn_ribbon_Top1"/>
    <property type="match status" value="1"/>
</dbReference>
<gene>
    <name evidence="7" type="ORF">BINO364_LOCUS9141</name>
</gene>
<dbReference type="InterPro" id="IPR010666">
    <property type="entry name" value="Znf_GRF"/>
</dbReference>
<evidence type="ECO:0000313" key="8">
    <source>
        <dbReference type="Proteomes" id="UP000838878"/>
    </source>
</evidence>
<dbReference type="PANTHER" id="PTHR33680">
    <property type="entry name" value="OS07G0190500 PROTEIN"/>
    <property type="match status" value="1"/>
</dbReference>
<evidence type="ECO:0000256" key="2">
    <source>
        <dbReference type="ARBA" id="ARBA00022771"/>
    </source>
</evidence>
<feature type="compositionally biased region" description="Polar residues" evidence="5">
    <location>
        <begin position="178"/>
        <end position="195"/>
    </location>
</feature>
<feature type="compositionally biased region" description="Basic and acidic residues" evidence="5">
    <location>
        <begin position="159"/>
        <end position="177"/>
    </location>
</feature>
<dbReference type="GO" id="GO:0005694">
    <property type="term" value="C:chromosome"/>
    <property type="evidence" value="ECO:0007669"/>
    <property type="project" value="InterPro"/>
</dbReference>
<feature type="domain" description="GRF-type" evidence="6">
    <location>
        <begin position="207"/>
        <end position="248"/>
    </location>
</feature>
<evidence type="ECO:0000259" key="6">
    <source>
        <dbReference type="PROSITE" id="PS51999"/>
    </source>
</evidence>
<accession>A0A8J9VNA1</accession>
<dbReference type="Pfam" id="PF06839">
    <property type="entry name" value="Zn_ribbon_GRF"/>
    <property type="match status" value="2"/>
</dbReference>
<name>A0A8J9VNA1_9NEOP</name>
<evidence type="ECO:0000256" key="3">
    <source>
        <dbReference type="ARBA" id="ARBA00022833"/>
    </source>
</evidence>
<reference evidence="7" key="1">
    <citation type="submission" date="2021-12" db="EMBL/GenBank/DDBJ databases">
        <authorList>
            <person name="Martin H S."/>
        </authorList>
    </citation>
    <scope>NUCLEOTIDE SEQUENCE</scope>
</reference>
<dbReference type="GO" id="GO:0003916">
    <property type="term" value="F:DNA topoisomerase activity"/>
    <property type="evidence" value="ECO:0007669"/>
    <property type="project" value="InterPro"/>
</dbReference>
<dbReference type="OrthoDB" id="430051at2759"/>
<keyword evidence="1" id="KW-0479">Metal-binding</keyword>
<keyword evidence="3" id="KW-0862">Zinc</keyword>
<dbReference type="AlphaFoldDB" id="A0A8J9VNA1"/>
<dbReference type="EMBL" id="OV170223">
    <property type="protein sequence ID" value="CAH0723295.1"/>
    <property type="molecule type" value="Genomic_DNA"/>
</dbReference>
<dbReference type="InterPro" id="IPR013498">
    <property type="entry name" value="Topo_IA_Znf"/>
</dbReference>
<feature type="non-terminal residue" evidence="7">
    <location>
        <position position="379"/>
    </location>
</feature>
<dbReference type="Proteomes" id="UP000838878">
    <property type="component" value="Chromosome 3"/>
</dbReference>
<feature type="region of interest" description="Disordered" evidence="5">
    <location>
        <begin position="331"/>
        <end position="350"/>
    </location>
</feature>
<feature type="region of interest" description="Disordered" evidence="5">
    <location>
        <begin position="143"/>
        <end position="195"/>
    </location>
</feature>
<keyword evidence="2 4" id="KW-0863">Zinc-finger</keyword>
<dbReference type="PROSITE" id="PS51999">
    <property type="entry name" value="ZF_GRF"/>
    <property type="match status" value="2"/>
</dbReference>
<dbReference type="GO" id="GO:0003677">
    <property type="term" value="F:DNA binding"/>
    <property type="evidence" value="ECO:0007669"/>
    <property type="project" value="InterPro"/>
</dbReference>
<evidence type="ECO:0000256" key="4">
    <source>
        <dbReference type="PROSITE-ProRule" id="PRU01343"/>
    </source>
</evidence>